<dbReference type="OrthoDB" id="654211at2759"/>
<feature type="compositionally biased region" description="Polar residues" evidence="1">
    <location>
        <begin position="271"/>
        <end position="296"/>
    </location>
</feature>
<name>A0A9W4ITF7_9EURO</name>
<reference evidence="2" key="1">
    <citation type="submission" date="2021-07" db="EMBL/GenBank/DDBJ databases">
        <authorList>
            <person name="Branca A.L. A."/>
        </authorList>
    </citation>
    <scope>NUCLEOTIDE SEQUENCE</scope>
</reference>
<evidence type="ECO:0000313" key="3">
    <source>
        <dbReference type="Proteomes" id="UP001152649"/>
    </source>
</evidence>
<sequence length="586" mass="65684">MNSVRRFWASIPKKSRRKIGRHSQKSFKISRKSDEPINTLQINSPPDFLASVDRWQDNPLSFFTESRIDLDLSESPLAQLYIYLKNLEQRTEKDIVRSRLIKVLYYRLKNRLCLNYVRANELEILAEIISKTGMVNSDLKGAKKNFSKWVTEGKRLDTLCKDVDETKSLENTHLGVLFCLPEDADDEFIRAIPLDREPRSEAIKHLRDRGILRVEGKQKIDALASKIFDCLWEKVERSIQDLASKLDSNWAMQRTQAFQIQTEREPENDELNTPNSAYSPTPDPCSSASGSTAVNIQSPLRSTLLEESIQLRDRDPDIPGPQAEANSIQPSKNWYHQPFLCARENQSFQIRDTRAPQPQNSRPATQPTQTSQYESYTRALTTPQYHLNIPDTGSSVIDSAVTTSVESLSASMRLEAESRRNLNGDTNQESQPIRGPHHFPCQVDQAMAGTGASYNLFEDGQLMEGPHYPPDDQAMAGTGASYNLFEDGQLMGGPHYPPFQDDQAMAGTGASYNLFEDGQPMGGPHYPPFQDDQAMTGIESAMTPISTTVQGPGMQPATAITPCIPALFNEGRNFVESSFSSPILSI</sequence>
<feature type="region of interest" description="Disordered" evidence="1">
    <location>
        <begin position="260"/>
        <end position="296"/>
    </location>
</feature>
<accession>A0A9W4ITF7</accession>
<proteinExistence type="predicted"/>
<dbReference type="Proteomes" id="UP001152649">
    <property type="component" value="Unassembled WGS sequence"/>
</dbReference>
<evidence type="ECO:0000256" key="1">
    <source>
        <dbReference type="SAM" id="MobiDB-lite"/>
    </source>
</evidence>
<organism evidence="2 3">
    <name type="scientific">Penicillium salamii</name>
    <dbReference type="NCBI Taxonomy" id="1612424"/>
    <lineage>
        <taxon>Eukaryota</taxon>
        <taxon>Fungi</taxon>
        <taxon>Dikarya</taxon>
        <taxon>Ascomycota</taxon>
        <taxon>Pezizomycotina</taxon>
        <taxon>Eurotiomycetes</taxon>
        <taxon>Eurotiomycetidae</taxon>
        <taxon>Eurotiales</taxon>
        <taxon>Aspergillaceae</taxon>
        <taxon>Penicillium</taxon>
    </lineage>
</organism>
<feature type="region of interest" description="Disordered" evidence="1">
    <location>
        <begin position="353"/>
        <end position="374"/>
    </location>
</feature>
<evidence type="ECO:0000313" key="2">
    <source>
        <dbReference type="EMBL" id="CAG8358881.1"/>
    </source>
</evidence>
<protein>
    <submittedName>
        <fullName evidence="2">Uncharacterized protein</fullName>
    </submittedName>
</protein>
<dbReference type="AlphaFoldDB" id="A0A9W4ITF7"/>
<gene>
    <name evidence="2" type="ORF">PSALAMII_LOCUS3588</name>
</gene>
<keyword evidence="3" id="KW-1185">Reference proteome</keyword>
<dbReference type="EMBL" id="CAJVPG010000130">
    <property type="protein sequence ID" value="CAG8358881.1"/>
    <property type="molecule type" value="Genomic_DNA"/>
</dbReference>
<comment type="caution">
    <text evidence="2">The sequence shown here is derived from an EMBL/GenBank/DDBJ whole genome shotgun (WGS) entry which is preliminary data.</text>
</comment>